<proteinExistence type="predicted"/>
<dbReference type="Pfam" id="PF09836">
    <property type="entry name" value="DUF2063"/>
    <property type="match status" value="1"/>
</dbReference>
<feature type="domain" description="Putative DNA-binding" evidence="1">
    <location>
        <begin position="41"/>
        <end position="133"/>
    </location>
</feature>
<reference evidence="2 3" key="1">
    <citation type="submission" date="2018-01" db="EMBL/GenBank/DDBJ databases">
        <title>The draft genome sequence of Cohaesibacter sp. H1304.</title>
        <authorList>
            <person name="Wang N.-N."/>
            <person name="Du Z.-J."/>
        </authorList>
    </citation>
    <scope>NUCLEOTIDE SEQUENCE [LARGE SCALE GENOMIC DNA]</scope>
    <source>
        <strain evidence="2 3">H1304</strain>
    </source>
</reference>
<keyword evidence="3" id="KW-1185">Reference proteome</keyword>
<evidence type="ECO:0000313" key="3">
    <source>
        <dbReference type="Proteomes" id="UP000234881"/>
    </source>
</evidence>
<evidence type="ECO:0000313" key="2">
    <source>
        <dbReference type="EMBL" id="PLW79267.1"/>
    </source>
</evidence>
<accession>A0A2N5XXR1</accession>
<sequence length="294" mass="31819">MCSSLKQCAPIQSYKPRQPRRTFVMQDKLPTTQDNKALNRSQEAFSSALLKPDAPLPGDVVGPSTAKKAQKRFGVYRNNVVVSLSESLMATYPTILAMVGEEFFRAMAREFVTAHPPQSAILAHYGAGFGGFMDTFEPVSALPYLGDVARLEFAWLIAYNAKDNAPLAPENLQTIDPEHLADLTFDMHPACQLLSCSHAAYSIWAAHKQEDPAGVMANLTDHPEDILITRPQWDVTVISLPAGGYAFIKALSDGKSLGEAATQAAKADSAFNFSQNLGGLLETGALANVHLNNP</sequence>
<evidence type="ECO:0000259" key="1">
    <source>
        <dbReference type="Pfam" id="PF09836"/>
    </source>
</evidence>
<dbReference type="EMBL" id="PKUQ01000001">
    <property type="protein sequence ID" value="PLW79267.1"/>
    <property type="molecule type" value="Genomic_DNA"/>
</dbReference>
<dbReference type="InterPro" id="IPR044922">
    <property type="entry name" value="DUF2063_N_sf"/>
</dbReference>
<name>A0A2N5XXR1_9HYPH</name>
<organism evidence="2 3">
    <name type="scientific">Cohaesibacter celericrescens</name>
    <dbReference type="NCBI Taxonomy" id="2067669"/>
    <lineage>
        <taxon>Bacteria</taxon>
        <taxon>Pseudomonadati</taxon>
        <taxon>Pseudomonadota</taxon>
        <taxon>Alphaproteobacteria</taxon>
        <taxon>Hyphomicrobiales</taxon>
        <taxon>Cohaesibacteraceae</taxon>
    </lineage>
</organism>
<dbReference type="Gene3D" id="1.10.150.690">
    <property type="entry name" value="DUF2063"/>
    <property type="match status" value="1"/>
</dbReference>
<protein>
    <submittedName>
        <fullName evidence="2">DUF2063 domain-containing protein</fullName>
    </submittedName>
</protein>
<dbReference type="InterPro" id="IPR018640">
    <property type="entry name" value="DUF2063"/>
</dbReference>
<gene>
    <name evidence="2" type="ORF">C0081_01925</name>
</gene>
<dbReference type="AlphaFoldDB" id="A0A2N5XXR1"/>
<dbReference type="Proteomes" id="UP000234881">
    <property type="component" value="Unassembled WGS sequence"/>
</dbReference>
<comment type="caution">
    <text evidence="2">The sequence shown here is derived from an EMBL/GenBank/DDBJ whole genome shotgun (WGS) entry which is preliminary data.</text>
</comment>